<evidence type="ECO:0000256" key="1">
    <source>
        <dbReference type="ARBA" id="ARBA00022741"/>
    </source>
</evidence>
<evidence type="ECO:0000259" key="3">
    <source>
        <dbReference type="Pfam" id="PF00009"/>
    </source>
</evidence>
<evidence type="ECO:0000313" key="5">
    <source>
        <dbReference type="Proteomes" id="UP001470230"/>
    </source>
</evidence>
<organism evidence="4 5">
    <name type="scientific">Tritrichomonas musculus</name>
    <dbReference type="NCBI Taxonomy" id="1915356"/>
    <lineage>
        <taxon>Eukaryota</taxon>
        <taxon>Metamonada</taxon>
        <taxon>Parabasalia</taxon>
        <taxon>Tritrichomonadida</taxon>
        <taxon>Tritrichomonadidae</taxon>
        <taxon>Tritrichomonas</taxon>
    </lineage>
</organism>
<keyword evidence="2" id="KW-0342">GTP-binding</keyword>
<dbReference type="EMBL" id="JAPFFF010000004">
    <property type="protein sequence ID" value="KAK8892550.1"/>
    <property type="molecule type" value="Genomic_DNA"/>
</dbReference>
<dbReference type="SUPFAM" id="SSF52540">
    <property type="entry name" value="P-loop containing nucleoside triphosphate hydrolases"/>
    <property type="match status" value="1"/>
</dbReference>
<dbReference type="PANTHER" id="PTHR23115">
    <property type="entry name" value="TRANSLATION FACTOR"/>
    <property type="match status" value="1"/>
</dbReference>
<reference evidence="4 5" key="1">
    <citation type="submission" date="2024-04" db="EMBL/GenBank/DDBJ databases">
        <title>Tritrichomonas musculus Genome.</title>
        <authorList>
            <person name="Alves-Ferreira E."/>
            <person name="Grigg M."/>
            <person name="Lorenzi H."/>
            <person name="Galac M."/>
        </authorList>
    </citation>
    <scope>NUCLEOTIDE SEQUENCE [LARGE SCALE GENOMIC DNA]</scope>
    <source>
        <strain evidence="4 5">EAF2021</strain>
    </source>
</reference>
<protein>
    <recommendedName>
        <fullName evidence="3">Tr-type G domain-containing protein</fullName>
    </recommendedName>
</protein>
<dbReference type="Gene3D" id="3.40.50.300">
    <property type="entry name" value="P-loop containing nucleotide triphosphate hydrolases"/>
    <property type="match status" value="1"/>
</dbReference>
<evidence type="ECO:0000256" key="2">
    <source>
        <dbReference type="ARBA" id="ARBA00023134"/>
    </source>
</evidence>
<gene>
    <name evidence="4" type="ORF">M9Y10_029783</name>
</gene>
<keyword evidence="1" id="KW-0547">Nucleotide-binding</keyword>
<dbReference type="InterPro" id="IPR027417">
    <property type="entry name" value="P-loop_NTPase"/>
</dbReference>
<accession>A0ABR2KRD8</accession>
<name>A0ABR2KRD8_9EUKA</name>
<dbReference type="InterPro" id="IPR000795">
    <property type="entry name" value="T_Tr_GTP-bd_dom"/>
</dbReference>
<dbReference type="InterPro" id="IPR050100">
    <property type="entry name" value="TRAFAC_GTPase_members"/>
</dbReference>
<dbReference type="Proteomes" id="UP001470230">
    <property type="component" value="Unassembled WGS sequence"/>
</dbReference>
<feature type="domain" description="Tr-type G" evidence="3">
    <location>
        <begin position="16"/>
        <end position="75"/>
    </location>
</feature>
<proteinExistence type="predicted"/>
<sequence length="87" mass="9881">MTKIISTSIKKSDPSKKVINIVIIGHANSGKSTMIGHLLRKLQCIDNNIYQQAEKAAEQIGKRSLKYAFIMDTLKKYQFKLRNINSN</sequence>
<evidence type="ECO:0000313" key="4">
    <source>
        <dbReference type="EMBL" id="KAK8892550.1"/>
    </source>
</evidence>
<comment type="caution">
    <text evidence="4">The sequence shown here is derived from an EMBL/GenBank/DDBJ whole genome shotgun (WGS) entry which is preliminary data.</text>
</comment>
<keyword evidence="5" id="KW-1185">Reference proteome</keyword>
<dbReference type="Pfam" id="PF00009">
    <property type="entry name" value="GTP_EFTU"/>
    <property type="match status" value="1"/>
</dbReference>